<feature type="coiled-coil region" evidence="1">
    <location>
        <begin position="462"/>
        <end position="715"/>
    </location>
</feature>
<organism evidence="3 4">
    <name type="scientific">Zoarces viviparus</name>
    <name type="common">Viviparous eelpout</name>
    <name type="synonym">Blennius viviparus</name>
    <dbReference type="NCBI Taxonomy" id="48416"/>
    <lineage>
        <taxon>Eukaryota</taxon>
        <taxon>Metazoa</taxon>
        <taxon>Chordata</taxon>
        <taxon>Craniata</taxon>
        <taxon>Vertebrata</taxon>
        <taxon>Euteleostomi</taxon>
        <taxon>Actinopterygii</taxon>
        <taxon>Neopterygii</taxon>
        <taxon>Teleostei</taxon>
        <taxon>Neoteleostei</taxon>
        <taxon>Acanthomorphata</taxon>
        <taxon>Eupercaria</taxon>
        <taxon>Perciformes</taxon>
        <taxon>Cottioidei</taxon>
        <taxon>Zoarcales</taxon>
        <taxon>Zoarcidae</taxon>
        <taxon>Zoarcinae</taxon>
        <taxon>Zoarces</taxon>
    </lineage>
</organism>
<keyword evidence="1" id="KW-0175">Coiled coil</keyword>
<evidence type="ECO:0000313" key="4">
    <source>
        <dbReference type="Proteomes" id="UP001488805"/>
    </source>
</evidence>
<sequence>MNALNLPSPSKEELRVAIHDPGMETNSIKQLVHEFRGLYEQRLTTLELDTSVTREELLQKKVNFLRSYVNDVADQNQVLLQTIEDLQKEADFKVSNWGITLHTSDRILDGSEVDVRTLLLDELVGPASQVPHSIGSLVQITSELEDWKIQSQTEDMVISDLETELRESFQQKQKTATQVLESSERLVHLQSELSCLQRIQKDNMEEIAEKDVRITKLRADIELLQQEGADTHAQLSRLNVRASELQQELTRKEEEWRRREDERRLKYEKEHQKAEERRRQEQQKREEDEEEEEEQWRRGIEEEREAHAQVYKKWTEKEAMLNCELTVSRKQVELQSSELSESHQKEETLLSEMKERDEHLKGTLAAMKEKHKQQLVQDNAQLKESRASLQSKLQTSECLLNDICKTLDQTKTSLDTERQQIQDQLHHANQEKKHLQQELIHVRHTTEKKIQKREIKMCALLRELTESKMQHSECQRELLEREEALEKVSEDSDELRAKMEDQSREFVHVNQTKDRLEADLALSHEKVHTLHLEVRSRDQFILQLRAEMKTAEQKHQREQEQVAALKAEVRHLKHKARGHQDERCQLSEKVRDMECLIEQKEREQQQLPDQLRIGQQQVETFEGKLKKQRVEMELLHRQLKGAKEVIKDAGLQAQEQKETVAIFRQKYTAAMEKVHRVQGQVELLEEELQYSQQQLRDSQLATHSVKEELAEMEQRWLEKVGQWENAQEAFDQLTDELQANQHLLRESQQTADHLKGPVGSLQEQADTIKQQELMLECDLQRYQQSHSHSDEEHLSLLTYREQLQKRCTEQVERLAECGKAILQMKSELERQAQQKAGLRQSLVASHRTNMSNRSQLEQEVIRLKAEVTRLKLELADTQKVRVALLRQSEEELKEARREAARRSDELVVQRAEVQGLQEELLEGEERMRSAIGEKRSLSSRVRQLSQELEELRGKLQVTVEELAARAEEARRMEGCLNEGKLAEEKIRSMAVRLETEVAELGRNLQQAVDHKLEAVREQRDAVEQVDALLSELEGARSDKANLRHESQLVMTNVNRWITEQKASSENLTARMKAQNKVLLIVTEEKERLQDSNDTSKAEVKRLKEVGDEMARDMEHFKAWIRDLGMPQEERTMEKQGCVALNLSKIEDMQTRLRSNLEAIRILNQQLNSLSRENKRLRRQLEEERSMRRQVERLLPPPPPTFQQSSIVHLPLSLSARPAPLSTSLFSSLRLPRPLSLDTATGDTGGILAQTKQSGAGLERPGESEALGEAFWIKPDSSLENAWSGRTSRDLKK</sequence>
<reference evidence="3 4" key="1">
    <citation type="journal article" date="2024" name="Genome Biol. Evol.">
        <title>Chromosome-level genome assembly of the viviparous eelpout Zoarces viviparus.</title>
        <authorList>
            <person name="Fuhrmann N."/>
            <person name="Brasseur M.V."/>
            <person name="Bakowski C.E."/>
            <person name="Podsiadlowski L."/>
            <person name="Prost S."/>
            <person name="Krehenwinkel H."/>
            <person name="Mayer C."/>
        </authorList>
    </citation>
    <scope>NUCLEOTIDE SEQUENCE [LARGE SCALE GENOMIC DNA]</scope>
    <source>
        <strain evidence="3">NO-MEL_2022_Ind0_liver</strain>
    </source>
</reference>
<proteinExistence type="predicted"/>
<feature type="compositionally biased region" description="Basic and acidic residues" evidence="2">
    <location>
        <begin position="260"/>
        <end position="286"/>
    </location>
</feature>
<feature type="compositionally biased region" description="Basic and acidic residues" evidence="2">
    <location>
        <begin position="1182"/>
        <end position="1191"/>
    </location>
</feature>
<feature type="region of interest" description="Disordered" evidence="2">
    <location>
        <begin position="1236"/>
        <end position="1262"/>
    </location>
</feature>
<feature type="region of interest" description="Disordered" evidence="2">
    <location>
        <begin position="1182"/>
        <end position="1201"/>
    </location>
</feature>
<feature type="coiled-coil region" evidence="1">
    <location>
        <begin position="821"/>
        <end position="1045"/>
    </location>
</feature>
<keyword evidence="4" id="KW-1185">Reference proteome</keyword>
<name>A0AAW1EYW3_ZOAVI</name>
<gene>
    <name evidence="3" type="ORF">VZT92_014401</name>
</gene>
<dbReference type="Proteomes" id="UP001488805">
    <property type="component" value="Unassembled WGS sequence"/>
</dbReference>
<evidence type="ECO:0000256" key="1">
    <source>
        <dbReference type="SAM" id="Coils"/>
    </source>
</evidence>
<dbReference type="InterPro" id="IPR037391">
    <property type="entry name" value="PMF1-bd"/>
</dbReference>
<evidence type="ECO:0000313" key="3">
    <source>
        <dbReference type="EMBL" id="KAK9527879.1"/>
    </source>
</evidence>
<feature type="region of interest" description="Disordered" evidence="2">
    <location>
        <begin position="260"/>
        <end position="298"/>
    </location>
</feature>
<protein>
    <submittedName>
        <fullName evidence="3">Uncharacterized protein</fullName>
    </submittedName>
</protein>
<dbReference type="GO" id="GO:0007283">
    <property type="term" value="P:spermatogenesis"/>
    <property type="evidence" value="ECO:0007669"/>
    <property type="project" value="TreeGrafter"/>
</dbReference>
<feature type="coiled-coil region" evidence="1">
    <location>
        <begin position="372"/>
        <end position="438"/>
    </location>
</feature>
<dbReference type="EMBL" id="JBCEZU010000112">
    <property type="protein sequence ID" value="KAK9527879.1"/>
    <property type="molecule type" value="Genomic_DNA"/>
</dbReference>
<dbReference type="PANTHER" id="PTHR18881:SF2">
    <property type="entry name" value="POLYAMINE-MODULATED FACTOR 1-BINDING PROTEIN 1"/>
    <property type="match status" value="1"/>
</dbReference>
<comment type="caution">
    <text evidence="3">The sequence shown here is derived from an EMBL/GenBank/DDBJ whole genome shotgun (WGS) entry which is preliminary data.</text>
</comment>
<dbReference type="PANTHER" id="PTHR18881">
    <property type="entry name" value="POLYAMINE-MODULATED FACTOR 1-BINDING PROTEIN 1-RELATED"/>
    <property type="match status" value="1"/>
</dbReference>
<accession>A0AAW1EYW3</accession>
<evidence type="ECO:0000256" key="2">
    <source>
        <dbReference type="SAM" id="MobiDB-lite"/>
    </source>
</evidence>